<dbReference type="InterPro" id="IPR029063">
    <property type="entry name" value="SAM-dependent_MTases_sf"/>
</dbReference>
<accession>A0A8T9BK96</accession>
<comment type="caution">
    <text evidence="2">The sequence shown here is derived from an EMBL/GenBank/DDBJ whole genome shotgun (WGS) entry which is preliminary data.</text>
</comment>
<dbReference type="CDD" id="cd02440">
    <property type="entry name" value="AdoMet_MTases"/>
    <property type="match status" value="1"/>
</dbReference>
<reference evidence="2 3" key="1">
    <citation type="submission" date="2018-05" db="EMBL/GenBank/DDBJ databases">
        <title>Whole genome sequencing for identification of molecular markers to develop diagnostic detection tools for the regulated plant pathogen Lachnellula willkommii.</title>
        <authorList>
            <person name="Giroux E."/>
            <person name="Bilodeau G."/>
        </authorList>
    </citation>
    <scope>NUCLEOTIDE SEQUENCE [LARGE SCALE GENOMIC DNA]</scope>
    <source>
        <strain evidence="2 3">CBS 203.66</strain>
    </source>
</reference>
<gene>
    <name evidence="2" type="primary">laeA_2</name>
    <name evidence="2" type="ORF">LARI1_G005644</name>
</gene>
<feature type="region of interest" description="Disordered" evidence="1">
    <location>
        <begin position="387"/>
        <end position="425"/>
    </location>
</feature>
<evidence type="ECO:0000256" key="1">
    <source>
        <dbReference type="SAM" id="MobiDB-lite"/>
    </source>
</evidence>
<dbReference type="PANTHER" id="PTHR43591:SF102">
    <property type="entry name" value="S-ADENOSYL-L-METHIONINE-DEPENDENT METHYLTRANSFERASE"/>
    <property type="match status" value="1"/>
</dbReference>
<dbReference type="Pfam" id="PF13489">
    <property type="entry name" value="Methyltransf_23"/>
    <property type="match status" value="1"/>
</dbReference>
<feature type="region of interest" description="Disordered" evidence="1">
    <location>
        <begin position="322"/>
        <end position="367"/>
    </location>
</feature>
<dbReference type="PANTHER" id="PTHR43591">
    <property type="entry name" value="METHYLTRANSFERASE"/>
    <property type="match status" value="1"/>
</dbReference>
<evidence type="ECO:0000313" key="2">
    <source>
        <dbReference type="EMBL" id="TVY18843.1"/>
    </source>
</evidence>
<dbReference type="SUPFAM" id="SSF53335">
    <property type="entry name" value="S-adenosyl-L-methionine-dependent methyltransferases"/>
    <property type="match status" value="1"/>
</dbReference>
<dbReference type="EMBL" id="QGMF01000143">
    <property type="protein sequence ID" value="TVY18843.1"/>
    <property type="molecule type" value="Genomic_DNA"/>
</dbReference>
<organism evidence="2 3">
    <name type="scientific">Lachnellula arida</name>
    <dbReference type="NCBI Taxonomy" id="1316785"/>
    <lineage>
        <taxon>Eukaryota</taxon>
        <taxon>Fungi</taxon>
        <taxon>Dikarya</taxon>
        <taxon>Ascomycota</taxon>
        <taxon>Pezizomycotina</taxon>
        <taxon>Leotiomycetes</taxon>
        <taxon>Helotiales</taxon>
        <taxon>Lachnaceae</taxon>
        <taxon>Lachnellula</taxon>
    </lineage>
</organism>
<feature type="compositionally biased region" description="Basic and acidic residues" evidence="1">
    <location>
        <begin position="395"/>
        <end position="404"/>
    </location>
</feature>
<protein>
    <submittedName>
        <fullName evidence="2">Secondary metabolism regulator laeA</fullName>
    </submittedName>
</protein>
<feature type="compositionally biased region" description="Basic and acidic residues" evidence="1">
    <location>
        <begin position="328"/>
        <end position="341"/>
    </location>
</feature>
<dbReference type="Proteomes" id="UP000469559">
    <property type="component" value="Unassembled WGS sequence"/>
</dbReference>
<dbReference type="Gene3D" id="3.40.50.150">
    <property type="entry name" value="Vaccinia Virus protein VP39"/>
    <property type="match status" value="1"/>
</dbReference>
<dbReference type="AlphaFoldDB" id="A0A8T9BK96"/>
<sequence>MGPTTAANDTDKDLFTLASKVTFMALERKSCGLQSRAVEDIFDGIKHVRLLLEYRFNELDISKKEYEEVEKELKNPLARWIFSTSLRSTGGLPDASDALAPILHPIKELFENHELPFMSVLQRLKVLDVLHQDILDGLDPRWEGLSQEDFCFLEDLSNHTPLKLAGLLTDKDFSCSQKLYPNDFLRPAELRRKSPQWSSLIHTVRVCAKAHPDLVCRLDEAAKTLLYHRNFFSGMALVYGLCEANHPPAEPWWNRYTVRNICMAYQVNGWLLGLPQCIEDDAGCKPTGTKTKSGRSCLGFLPKITSTLSATLFGMQLNMVGRPQTSDRPPEHKEEFSRKQVDSMVEGSWSDSSTMAGSEVGPKMEQGRSRVENVGIVASNLVLSGLGSPGQHVNDSSHAEDHGHTGIAIGPDAHDDSDLDSALGLDRRDSTTTLSSEAFKPVEKYGRGYHGYHEGKYLLPNDEQEQDRLDLQHHLFRITLAGRLHLVRLPTTRRVLDIGTGTGIWSMDFADKHPDAVVYGVDLSPIQPGWTPPNCIFQVDDLSLSWNFEFMFDFIHGRMLFSSFSDPLHVFREAFEALTAGGVLEMQDVIFDFRSFDDSLKGSALEEWAKKLQEAFRSKGIDLACVSEYSKYLETVGFENIEQTDFYWPVGIWPKKPNLKILGRWCKANISEMLYAISIVPLTNHGMSTEAVQVLLARVRKDLDNPGIHAYLQVLVIHGRKPRPNLFLELEN</sequence>
<name>A0A8T9BK96_9HELO</name>
<keyword evidence="3" id="KW-1185">Reference proteome</keyword>
<evidence type="ECO:0000313" key="3">
    <source>
        <dbReference type="Proteomes" id="UP000469559"/>
    </source>
</evidence>
<dbReference type="OrthoDB" id="3551356at2759"/>
<proteinExistence type="predicted"/>
<dbReference type="GO" id="GO:0008168">
    <property type="term" value="F:methyltransferase activity"/>
    <property type="evidence" value="ECO:0007669"/>
    <property type="project" value="TreeGrafter"/>
</dbReference>